<protein>
    <submittedName>
        <fullName evidence="9">Cu(I)-responsive transcriptional regulator</fullName>
    </submittedName>
</protein>
<feature type="coiled-coil region" evidence="6">
    <location>
        <begin position="81"/>
        <end position="111"/>
    </location>
</feature>
<keyword evidence="3" id="KW-0805">Transcription regulation</keyword>
<evidence type="ECO:0000256" key="5">
    <source>
        <dbReference type="ARBA" id="ARBA00023163"/>
    </source>
</evidence>
<keyword evidence="6" id="KW-0175">Coiled coil</keyword>
<feature type="domain" description="HTH merR-type" evidence="8">
    <location>
        <begin position="1"/>
        <end position="69"/>
    </location>
</feature>
<dbReference type="RefSeq" id="WP_269908177.1">
    <property type="nucleotide sequence ID" value="NZ_JAPFQA010000019.1"/>
</dbReference>
<evidence type="ECO:0000313" key="10">
    <source>
        <dbReference type="Proteomes" id="UP001152178"/>
    </source>
</evidence>
<dbReference type="PROSITE" id="PS50937">
    <property type="entry name" value="HTH_MERR_2"/>
    <property type="match status" value="1"/>
</dbReference>
<dbReference type="EMBL" id="JAPFQA010000019">
    <property type="protein sequence ID" value="MCZ8547913.1"/>
    <property type="molecule type" value="Genomic_DNA"/>
</dbReference>
<evidence type="ECO:0000256" key="1">
    <source>
        <dbReference type="ARBA" id="ARBA00004496"/>
    </source>
</evidence>
<gene>
    <name evidence="9" type="primary">cueR</name>
    <name evidence="9" type="ORF">OOJ09_27355</name>
</gene>
<dbReference type="Pfam" id="PF00376">
    <property type="entry name" value="MerR"/>
    <property type="match status" value="1"/>
</dbReference>
<evidence type="ECO:0000256" key="7">
    <source>
        <dbReference type="SAM" id="MobiDB-lite"/>
    </source>
</evidence>
<feature type="region of interest" description="Disordered" evidence="7">
    <location>
        <begin position="119"/>
        <end position="162"/>
    </location>
</feature>
<dbReference type="Gene3D" id="1.10.1660.10">
    <property type="match status" value="1"/>
</dbReference>
<evidence type="ECO:0000256" key="2">
    <source>
        <dbReference type="ARBA" id="ARBA00022490"/>
    </source>
</evidence>
<evidence type="ECO:0000313" key="9">
    <source>
        <dbReference type="EMBL" id="MCZ8547913.1"/>
    </source>
</evidence>
<dbReference type="PROSITE" id="PS00552">
    <property type="entry name" value="HTH_MERR_1"/>
    <property type="match status" value="1"/>
</dbReference>
<dbReference type="CDD" id="cd01108">
    <property type="entry name" value="HTH_CueR"/>
    <property type="match status" value="1"/>
</dbReference>
<accession>A0ABT4R258</accession>
<dbReference type="SMART" id="SM00422">
    <property type="entry name" value="HTH_MERR"/>
    <property type="match status" value="1"/>
</dbReference>
<keyword evidence="10" id="KW-1185">Reference proteome</keyword>
<dbReference type="SUPFAM" id="SSF46955">
    <property type="entry name" value="Putative DNA-binding domain"/>
    <property type="match status" value="1"/>
</dbReference>
<evidence type="ECO:0000256" key="6">
    <source>
        <dbReference type="SAM" id="Coils"/>
    </source>
</evidence>
<keyword evidence="4" id="KW-0238">DNA-binding</keyword>
<proteinExistence type="predicted"/>
<dbReference type="Proteomes" id="UP001152178">
    <property type="component" value="Unassembled WGS sequence"/>
</dbReference>
<keyword evidence="2" id="KW-0963">Cytoplasm</keyword>
<dbReference type="PRINTS" id="PR00040">
    <property type="entry name" value="HTHMERR"/>
</dbReference>
<dbReference type="InterPro" id="IPR047057">
    <property type="entry name" value="MerR_fam"/>
</dbReference>
<name>A0ABT4R258_9HYPH</name>
<dbReference type="Pfam" id="PF09278">
    <property type="entry name" value="MerR-DNA-bind"/>
    <property type="match status" value="1"/>
</dbReference>
<dbReference type="NCBIfam" id="TIGR02044">
    <property type="entry name" value="CueR"/>
    <property type="match status" value="1"/>
</dbReference>
<dbReference type="InterPro" id="IPR009061">
    <property type="entry name" value="DNA-bd_dom_put_sf"/>
</dbReference>
<dbReference type="PANTHER" id="PTHR30204">
    <property type="entry name" value="REDOX-CYCLING DRUG-SENSING TRANSCRIPTIONAL ACTIVATOR SOXR"/>
    <property type="match status" value="1"/>
</dbReference>
<dbReference type="PANTHER" id="PTHR30204:SF94">
    <property type="entry name" value="HEAVY METAL-DEPENDENT TRANSCRIPTIONAL REGULATOR HI_0293-RELATED"/>
    <property type="match status" value="1"/>
</dbReference>
<comment type="subcellular location">
    <subcellularLocation>
        <location evidence="1">Cytoplasm</location>
    </subcellularLocation>
</comment>
<dbReference type="InterPro" id="IPR015358">
    <property type="entry name" value="Tscrpt_reg_MerR_DNA-bd"/>
</dbReference>
<dbReference type="InterPro" id="IPR000551">
    <property type="entry name" value="MerR-type_HTH_dom"/>
</dbReference>
<reference evidence="9" key="1">
    <citation type="submission" date="2022-11" db="EMBL/GenBank/DDBJ databases">
        <authorList>
            <person name="Coimbra C."/>
        </authorList>
    </citation>
    <scope>NUCLEOTIDE SEQUENCE</scope>
    <source>
        <strain evidence="9">Jales19</strain>
    </source>
</reference>
<organism evidence="9 10">
    <name type="scientific">Mesorhizobium qingshengii</name>
    <dbReference type="NCBI Taxonomy" id="1165689"/>
    <lineage>
        <taxon>Bacteria</taxon>
        <taxon>Pseudomonadati</taxon>
        <taxon>Pseudomonadota</taxon>
        <taxon>Alphaproteobacteria</taxon>
        <taxon>Hyphomicrobiales</taxon>
        <taxon>Phyllobacteriaceae</taxon>
        <taxon>Mesorhizobium</taxon>
    </lineage>
</organism>
<sequence>MNIGEAAAASGVSAKMIRYYETIGLISNVVRTDAGYRVYSDDDVHMLRFVRRARDLGFSVEQMTALLALWSDRSRASADVKRIAMEHVAELERKMRELRDMSKTLRHLAEHCQGDDRPHCPIIESLSSGHEAGPARAPKKRRSPVVAATAPSVGGLSHRTAR</sequence>
<comment type="caution">
    <text evidence="9">The sequence shown here is derived from an EMBL/GenBank/DDBJ whole genome shotgun (WGS) entry which is preliminary data.</text>
</comment>
<keyword evidence="5" id="KW-0804">Transcription</keyword>
<dbReference type="InterPro" id="IPR011789">
    <property type="entry name" value="CueR"/>
</dbReference>
<evidence type="ECO:0000256" key="4">
    <source>
        <dbReference type="ARBA" id="ARBA00023125"/>
    </source>
</evidence>
<evidence type="ECO:0000256" key="3">
    <source>
        <dbReference type="ARBA" id="ARBA00023015"/>
    </source>
</evidence>
<evidence type="ECO:0000259" key="8">
    <source>
        <dbReference type="PROSITE" id="PS50937"/>
    </source>
</evidence>